<dbReference type="EMBL" id="FZQP02000002">
    <property type="protein sequence ID" value="VVC86195.1"/>
    <property type="molecule type" value="Genomic_DNA"/>
</dbReference>
<dbReference type="AlphaFoldDB" id="A0A5E4PKH4"/>
<evidence type="ECO:0000313" key="2">
    <source>
        <dbReference type="EMBL" id="VVC86195.1"/>
    </source>
</evidence>
<evidence type="ECO:0000256" key="1">
    <source>
        <dbReference type="SAM" id="MobiDB-lite"/>
    </source>
</evidence>
<proteinExistence type="predicted"/>
<keyword evidence="3" id="KW-1185">Reference proteome</keyword>
<accession>A0A5E4PKH4</accession>
<name>A0A5E4PKH4_9NEOP</name>
<protein>
    <submittedName>
        <fullName evidence="2">Uncharacterized protein</fullName>
    </submittedName>
</protein>
<gene>
    <name evidence="2" type="ORF">LSINAPIS_LOCUS63</name>
</gene>
<reference evidence="2 3" key="1">
    <citation type="submission" date="2017-07" db="EMBL/GenBank/DDBJ databases">
        <authorList>
            <person name="Talla V."/>
            <person name="Backstrom N."/>
        </authorList>
    </citation>
    <scope>NUCLEOTIDE SEQUENCE [LARGE SCALE GENOMIC DNA]</scope>
</reference>
<sequence>MESSTRHPLDPRSNVAKLGGYNPLEYILDDVSLTVKTDESLTPNRPPCLTQQTVGKFLQPLTRELNEIPPRPTIDELPNAVIDKMVEMDKAFWVDKPGANAYNLHDAYMKSGMTSEKILPHHQDVFPRSYQYDLVCVKYRREHACDAFNRDGGESKDQSGMPCQSCEKSSDPKRPTVASSENSNQKRWRYYPDVSATLTPNEIQDLMNKLGRPYQNEACNWYYENYPPVKYNCILRKFSK</sequence>
<evidence type="ECO:0000313" key="3">
    <source>
        <dbReference type="Proteomes" id="UP000324832"/>
    </source>
</evidence>
<dbReference type="Proteomes" id="UP000324832">
    <property type="component" value="Unassembled WGS sequence"/>
</dbReference>
<feature type="region of interest" description="Disordered" evidence="1">
    <location>
        <begin position="149"/>
        <end position="184"/>
    </location>
</feature>
<organism evidence="2 3">
    <name type="scientific">Leptidea sinapis</name>
    <dbReference type="NCBI Taxonomy" id="189913"/>
    <lineage>
        <taxon>Eukaryota</taxon>
        <taxon>Metazoa</taxon>
        <taxon>Ecdysozoa</taxon>
        <taxon>Arthropoda</taxon>
        <taxon>Hexapoda</taxon>
        <taxon>Insecta</taxon>
        <taxon>Pterygota</taxon>
        <taxon>Neoptera</taxon>
        <taxon>Endopterygota</taxon>
        <taxon>Lepidoptera</taxon>
        <taxon>Glossata</taxon>
        <taxon>Ditrysia</taxon>
        <taxon>Papilionoidea</taxon>
        <taxon>Pieridae</taxon>
        <taxon>Dismorphiinae</taxon>
        <taxon>Leptidea</taxon>
    </lineage>
</organism>